<dbReference type="InterPro" id="IPR009003">
    <property type="entry name" value="Peptidase_S1_PA"/>
</dbReference>
<reference evidence="4" key="1">
    <citation type="journal article" date="2023" name="Mol. Biol. Evol.">
        <title>Third-Generation Sequencing Reveals the Adaptive Role of the Epigenome in Three Deep-Sea Polychaetes.</title>
        <authorList>
            <person name="Perez M."/>
            <person name="Aroh O."/>
            <person name="Sun Y."/>
            <person name="Lan Y."/>
            <person name="Juniper S.K."/>
            <person name="Young C.R."/>
            <person name="Angers B."/>
            <person name="Qian P.Y."/>
        </authorList>
    </citation>
    <scope>NUCLEOTIDE SEQUENCE</scope>
    <source>
        <strain evidence="4">R07B-5</strain>
    </source>
</reference>
<comment type="caution">
    <text evidence="4">The sequence shown here is derived from an EMBL/GenBank/DDBJ whole genome shotgun (WGS) entry which is preliminary data.</text>
</comment>
<dbReference type="SMART" id="SM00020">
    <property type="entry name" value="Tryp_SPc"/>
    <property type="match status" value="1"/>
</dbReference>
<dbReference type="Gene3D" id="2.40.10.10">
    <property type="entry name" value="Trypsin-like serine proteases"/>
    <property type="match status" value="1"/>
</dbReference>
<dbReference type="EMBL" id="JAODUO010000731">
    <property type="protein sequence ID" value="KAK2175431.1"/>
    <property type="molecule type" value="Genomic_DNA"/>
</dbReference>
<dbReference type="Proteomes" id="UP001209878">
    <property type="component" value="Unassembled WGS sequence"/>
</dbReference>
<dbReference type="FunFam" id="2.40.10.10:FF:000002">
    <property type="entry name" value="Transmembrane protease serine"/>
    <property type="match status" value="1"/>
</dbReference>
<dbReference type="PANTHER" id="PTHR24252:SF7">
    <property type="entry name" value="HYALIN"/>
    <property type="match status" value="1"/>
</dbReference>
<dbReference type="InterPro" id="IPR043504">
    <property type="entry name" value="Peptidase_S1_PA_chymotrypsin"/>
</dbReference>
<keyword evidence="1" id="KW-1015">Disulfide bond</keyword>
<feature type="domain" description="Peptidase S1" evidence="3">
    <location>
        <begin position="1"/>
        <end position="131"/>
    </location>
</feature>
<evidence type="ECO:0000259" key="3">
    <source>
        <dbReference type="PROSITE" id="PS50240"/>
    </source>
</evidence>
<dbReference type="Pfam" id="PF00089">
    <property type="entry name" value="Trypsin"/>
    <property type="match status" value="1"/>
</dbReference>
<comment type="similarity">
    <text evidence="2">Belongs to the peptidase S1 family. CLIP subfamily.</text>
</comment>
<evidence type="ECO:0000256" key="1">
    <source>
        <dbReference type="ARBA" id="ARBA00023157"/>
    </source>
</evidence>
<dbReference type="PROSITE" id="PS50240">
    <property type="entry name" value="TRYPSIN_DOM"/>
    <property type="match status" value="1"/>
</dbReference>
<organism evidence="4 5">
    <name type="scientific">Ridgeia piscesae</name>
    <name type="common">Tubeworm</name>
    <dbReference type="NCBI Taxonomy" id="27915"/>
    <lineage>
        <taxon>Eukaryota</taxon>
        <taxon>Metazoa</taxon>
        <taxon>Spiralia</taxon>
        <taxon>Lophotrochozoa</taxon>
        <taxon>Annelida</taxon>
        <taxon>Polychaeta</taxon>
        <taxon>Sedentaria</taxon>
        <taxon>Canalipalpata</taxon>
        <taxon>Sabellida</taxon>
        <taxon>Siboglinidae</taxon>
        <taxon>Ridgeia</taxon>
    </lineage>
</organism>
<protein>
    <recommendedName>
        <fullName evidence="3">Peptidase S1 domain-containing protein</fullName>
    </recommendedName>
</protein>
<evidence type="ECO:0000256" key="2">
    <source>
        <dbReference type="ARBA" id="ARBA00024195"/>
    </source>
</evidence>
<accession>A0AAD9KQ47</accession>
<dbReference type="CDD" id="cd00190">
    <property type="entry name" value="Tryp_SPc"/>
    <property type="match status" value="1"/>
</dbReference>
<dbReference type="PANTHER" id="PTHR24252">
    <property type="entry name" value="ACROSIN-RELATED"/>
    <property type="match status" value="1"/>
</dbReference>
<dbReference type="GO" id="GO:0006508">
    <property type="term" value="P:proteolysis"/>
    <property type="evidence" value="ECO:0007669"/>
    <property type="project" value="InterPro"/>
</dbReference>
<name>A0AAD9KQ47_RIDPI</name>
<proteinExistence type="inferred from homology"/>
<dbReference type="InterPro" id="IPR001254">
    <property type="entry name" value="Trypsin_dom"/>
</dbReference>
<evidence type="ECO:0000313" key="4">
    <source>
        <dbReference type="EMBL" id="KAK2175431.1"/>
    </source>
</evidence>
<keyword evidence="5" id="KW-1185">Reference proteome</keyword>
<dbReference type="AlphaFoldDB" id="A0AAD9KQ47"/>
<dbReference type="GO" id="GO:0004252">
    <property type="term" value="F:serine-type endopeptidase activity"/>
    <property type="evidence" value="ECO:0007669"/>
    <property type="project" value="InterPro"/>
</dbReference>
<dbReference type="SUPFAM" id="SSF50494">
    <property type="entry name" value="Trypsin-like serine proteases"/>
    <property type="match status" value="1"/>
</dbReference>
<evidence type="ECO:0000313" key="5">
    <source>
        <dbReference type="Proteomes" id="UP001209878"/>
    </source>
</evidence>
<sequence length="136" mass="15000">MMPVCHLHADYDWLNLSDSRSIYSDTGNDKVLNQVRLPIVDKNTCNSRSYYDGRITSAMICAGYAEGGRDACQPKRSLQGDSGGPFVCRPGGGPWRLYGITSWGEGCANARRPGIYTRVTKFLDWIEKTINTNGGS</sequence>
<gene>
    <name evidence="4" type="ORF">NP493_733g01022</name>
</gene>